<comment type="caution">
    <text evidence="2">The sequence shown here is derived from an EMBL/GenBank/DDBJ whole genome shotgun (WGS) entry which is preliminary data.</text>
</comment>
<proteinExistence type="predicted"/>
<feature type="region of interest" description="Disordered" evidence="1">
    <location>
        <begin position="81"/>
        <end position="102"/>
    </location>
</feature>
<name>A0AAD7B9E3_9AGAR</name>
<gene>
    <name evidence="2" type="ORF">FB45DRAFT_1036067</name>
</gene>
<accession>A0AAD7B9E3</accession>
<reference evidence="2" key="1">
    <citation type="submission" date="2023-03" db="EMBL/GenBank/DDBJ databases">
        <title>Massive genome expansion in bonnet fungi (Mycena s.s.) driven by repeated elements and novel gene families across ecological guilds.</title>
        <authorList>
            <consortium name="Lawrence Berkeley National Laboratory"/>
            <person name="Harder C.B."/>
            <person name="Miyauchi S."/>
            <person name="Viragh M."/>
            <person name="Kuo A."/>
            <person name="Thoen E."/>
            <person name="Andreopoulos B."/>
            <person name="Lu D."/>
            <person name="Skrede I."/>
            <person name="Drula E."/>
            <person name="Henrissat B."/>
            <person name="Morin E."/>
            <person name="Kohler A."/>
            <person name="Barry K."/>
            <person name="LaButti K."/>
            <person name="Morin E."/>
            <person name="Salamov A."/>
            <person name="Lipzen A."/>
            <person name="Mereny Z."/>
            <person name="Hegedus B."/>
            <person name="Baldrian P."/>
            <person name="Stursova M."/>
            <person name="Weitz H."/>
            <person name="Taylor A."/>
            <person name="Grigoriev I.V."/>
            <person name="Nagy L.G."/>
            <person name="Martin F."/>
            <person name="Kauserud H."/>
        </authorList>
    </citation>
    <scope>NUCLEOTIDE SEQUENCE</scope>
    <source>
        <strain evidence="2">9284</strain>
    </source>
</reference>
<dbReference type="Proteomes" id="UP001221142">
    <property type="component" value="Unassembled WGS sequence"/>
</dbReference>
<dbReference type="EMBL" id="JARKIF010000027">
    <property type="protein sequence ID" value="KAJ7613937.1"/>
    <property type="molecule type" value="Genomic_DNA"/>
</dbReference>
<evidence type="ECO:0000313" key="3">
    <source>
        <dbReference type="Proteomes" id="UP001221142"/>
    </source>
</evidence>
<evidence type="ECO:0000313" key="2">
    <source>
        <dbReference type="EMBL" id="KAJ7613937.1"/>
    </source>
</evidence>
<evidence type="ECO:0000256" key="1">
    <source>
        <dbReference type="SAM" id="MobiDB-lite"/>
    </source>
</evidence>
<sequence length="102" mass="11370">MALCAALRGGLPHVLVRPLAPDEDAEGEIDEELLLEAVMDVEPDFYLSDPEEAEPDVAMPDVELEMEMLPVLSASWVVLGESQPESRMQSRSEAEQEWEMVE</sequence>
<protein>
    <submittedName>
        <fullName evidence="2">Uncharacterized protein</fullName>
    </submittedName>
</protein>
<keyword evidence="3" id="KW-1185">Reference proteome</keyword>
<organism evidence="2 3">
    <name type="scientific">Roridomyces roridus</name>
    <dbReference type="NCBI Taxonomy" id="1738132"/>
    <lineage>
        <taxon>Eukaryota</taxon>
        <taxon>Fungi</taxon>
        <taxon>Dikarya</taxon>
        <taxon>Basidiomycota</taxon>
        <taxon>Agaricomycotina</taxon>
        <taxon>Agaricomycetes</taxon>
        <taxon>Agaricomycetidae</taxon>
        <taxon>Agaricales</taxon>
        <taxon>Marasmiineae</taxon>
        <taxon>Mycenaceae</taxon>
        <taxon>Roridomyces</taxon>
    </lineage>
</organism>
<dbReference type="AlphaFoldDB" id="A0AAD7B9E3"/>